<dbReference type="GO" id="GO:0004650">
    <property type="term" value="F:polygalacturonase activity"/>
    <property type="evidence" value="ECO:0007669"/>
    <property type="project" value="InterPro"/>
</dbReference>
<gene>
    <name evidence="5" type="ORF">IAB78_04590</name>
</gene>
<evidence type="ECO:0000313" key="6">
    <source>
        <dbReference type="Proteomes" id="UP000823750"/>
    </source>
</evidence>
<dbReference type="SMART" id="SM00710">
    <property type="entry name" value="PbH1"/>
    <property type="match status" value="5"/>
</dbReference>
<name>A0A9D9J4F0_9BACT</name>
<accession>A0A9D9J4F0</accession>
<dbReference type="Gene3D" id="2.160.20.10">
    <property type="entry name" value="Single-stranded right-handed beta-helix, Pectin lyase-like"/>
    <property type="match status" value="1"/>
</dbReference>
<reference evidence="5" key="1">
    <citation type="submission" date="2020-10" db="EMBL/GenBank/DDBJ databases">
        <authorList>
            <person name="Gilroy R."/>
        </authorList>
    </citation>
    <scope>NUCLEOTIDE SEQUENCE</scope>
    <source>
        <strain evidence="5">B2-16538</strain>
    </source>
</reference>
<dbReference type="Pfam" id="PF00295">
    <property type="entry name" value="Glyco_hydro_28"/>
    <property type="match status" value="1"/>
</dbReference>
<evidence type="ECO:0000313" key="5">
    <source>
        <dbReference type="EMBL" id="MBO8485681.1"/>
    </source>
</evidence>
<reference evidence="5" key="2">
    <citation type="journal article" date="2021" name="PeerJ">
        <title>Extensive microbial diversity within the chicken gut microbiome revealed by metagenomics and culture.</title>
        <authorList>
            <person name="Gilroy R."/>
            <person name="Ravi A."/>
            <person name="Getino M."/>
            <person name="Pursley I."/>
            <person name="Horton D.L."/>
            <person name="Alikhan N.F."/>
            <person name="Baker D."/>
            <person name="Gharbi K."/>
            <person name="Hall N."/>
            <person name="Watson M."/>
            <person name="Adriaenssens E.M."/>
            <person name="Foster-Nyarko E."/>
            <person name="Jarju S."/>
            <person name="Secka A."/>
            <person name="Antonio M."/>
            <person name="Oren A."/>
            <person name="Chaudhuri R.R."/>
            <person name="La Ragione R."/>
            <person name="Hildebrand F."/>
            <person name="Pallen M.J."/>
        </authorList>
    </citation>
    <scope>NUCLEOTIDE SEQUENCE</scope>
    <source>
        <strain evidence="5">B2-16538</strain>
    </source>
</reference>
<evidence type="ECO:0000256" key="2">
    <source>
        <dbReference type="ARBA" id="ARBA00022801"/>
    </source>
</evidence>
<dbReference type="PANTHER" id="PTHR31339:SF9">
    <property type="entry name" value="PLASMIN AND FIBRONECTIN-BINDING PROTEIN A"/>
    <property type="match status" value="1"/>
</dbReference>
<dbReference type="InterPro" id="IPR006626">
    <property type="entry name" value="PbH1"/>
</dbReference>
<dbReference type="PROSITE" id="PS51257">
    <property type="entry name" value="PROKAR_LIPOPROTEIN"/>
    <property type="match status" value="1"/>
</dbReference>
<protein>
    <submittedName>
        <fullName evidence="5">Glycoside hydrolase family 28 protein</fullName>
    </submittedName>
</protein>
<proteinExistence type="inferred from homology"/>
<dbReference type="InterPro" id="IPR051801">
    <property type="entry name" value="GH28_Enzymes"/>
</dbReference>
<dbReference type="SUPFAM" id="SSF51126">
    <property type="entry name" value="Pectin lyase-like"/>
    <property type="match status" value="1"/>
</dbReference>
<sequence length="545" mass="59125">MHLPKTINLAVAGLALSGGMLLAGCSYEFEDIYRELPFSMEKIARPQIPDAEVLLTDFGAVGDGVALNTEAFRRAVDSLSAIGGGHLVVPEGIWLTGPVTLKDNIDLHVTPDAVIRFSPDRSLYPIVETVFEGLDTRRCISPVNAVGAKNISITGGGTIDGMGDAWRQVKKSKMAPSQWKRLLSSGGFTDAKGEIWYPDSSSFRGSQVSDAFNVPQGMETDADWESVKTYLRPVMVSLRECENVLLEDVLFQNSPCWNIHPLMCRNVIINNITVRNPWYSQNGDGLDIDSCEGVLVLNSSFDVGDDAICIKSGKDEDGRRRARPCRNLIVDNCTVFHGHGGFVVGSEMSGGVENVSVSNCRFLGTDVGLRFKSCRGRGGVVRNIHIRDITMMDIPTEPLLFDLHYGGKSAVEAAAEGVSASFDIEMVPADETTPEFRDIYISDIVCSGAARAMYFNGIPEKNISNIVVEDCLVVSDKGADIRYADGVVLRNIDIRQKSGAGYTIANCRNVKIEGCRDIAGTDAAGGGELGQVSLFQYRSRNVTVD</sequence>
<dbReference type="Proteomes" id="UP000823750">
    <property type="component" value="Unassembled WGS sequence"/>
</dbReference>
<dbReference type="AlphaFoldDB" id="A0A9D9J4F0"/>
<dbReference type="InterPro" id="IPR011050">
    <property type="entry name" value="Pectin_lyase_fold/virulence"/>
</dbReference>
<dbReference type="GO" id="GO:0005975">
    <property type="term" value="P:carbohydrate metabolic process"/>
    <property type="evidence" value="ECO:0007669"/>
    <property type="project" value="InterPro"/>
</dbReference>
<dbReference type="PANTHER" id="PTHR31339">
    <property type="entry name" value="PECTIN LYASE-RELATED"/>
    <property type="match status" value="1"/>
</dbReference>
<evidence type="ECO:0000256" key="3">
    <source>
        <dbReference type="ARBA" id="ARBA00023295"/>
    </source>
</evidence>
<evidence type="ECO:0000256" key="4">
    <source>
        <dbReference type="RuleBase" id="RU361169"/>
    </source>
</evidence>
<evidence type="ECO:0000256" key="1">
    <source>
        <dbReference type="ARBA" id="ARBA00008834"/>
    </source>
</evidence>
<keyword evidence="2 4" id="KW-0378">Hydrolase</keyword>
<comment type="caution">
    <text evidence="5">The sequence shown here is derived from an EMBL/GenBank/DDBJ whole genome shotgun (WGS) entry which is preliminary data.</text>
</comment>
<dbReference type="PROSITE" id="PS00502">
    <property type="entry name" value="POLYGALACTURONASE"/>
    <property type="match status" value="1"/>
</dbReference>
<keyword evidence="3 4" id="KW-0326">Glycosidase</keyword>
<dbReference type="InterPro" id="IPR012334">
    <property type="entry name" value="Pectin_lyas_fold"/>
</dbReference>
<dbReference type="EMBL" id="JADILX010000077">
    <property type="protein sequence ID" value="MBO8485681.1"/>
    <property type="molecule type" value="Genomic_DNA"/>
</dbReference>
<comment type="similarity">
    <text evidence="1 4">Belongs to the glycosyl hydrolase 28 family.</text>
</comment>
<dbReference type="InterPro" id="IPR000743">
    <property type="entry name" value="Glyco_hydro_28"/>
</dbReference>
<organism evidence="5 6">
    <name type="scientific">Candidatus Cryptobacteroides excrementavium</name>
    <dbReference type="NCBI Taxonomy" id="2840759"/>
    <lineage>
        <taxon>Bacteria</taxon>
        <taxon>Pseudomonadati</taxon>
        <taxon>Bacteroidota</taxon>
        <taxon>Bacteroidia</taxon>
        <taxon>Bacteroidales</taxon>
        <taxon>Candidatus Cryptobacteroides</taxon>
    </lineage>
</organism>